<dbReference type="EMBL" id="LMWY01000035">
    <property type="protein sequence ID" value="KUN98990.1"/>
    <property type="molecule type" value="Genomic_DNA"/>
</dbReference>
<feature type="region of interest" description="Disordered" evidence="1">
    <location>
        <begin position="126"/>
        <end position="181"/>
    </location>
</feature>
<feature type="region of interest" description="Disordered" evidence="1">
    <location>
        <begin position="1"/>
        <end position="100"/>
    </location>
</feature>
<accession>A0A101TUZ9</accession>
<dbReference type="AlphaFoldDB" id="A0A101TUZ9"/>
<keyword evidence="3" id="KW-1185">Reference proteome</keyword>
<organism evidence="2 3">
    <name type="scientific">Streptomyces caeruleatus</name>
    <dbReference type="NCBI Taxonomy" id="661399"/>
    <lineage>
        <taxon>Bacteria</taxon>
        <taxon>Bacillati</taxon>
        <taxon>Actinomycetota</taxon>
        <taxon>Actinomycetes</taxon>
        <taxon>Kitasatosporales</taxon>
        <taxon>Streptomycetaceae</taxon>
        <taxon>Streptomyces</taxon>
    </lineage>
</organism>
<dbReference type="Proteomes" id="UP000053429">
    <property type="component" value="Unassembled WGS sequence"/>
</dbReference>
<evidence type="ECO:0000313" key="2">
    <source>
        <dbReference type="EMBL" id="KUN98990.1"/>
    </source>
</evidence>
<feature type="compositionally biased region" description="Low complexity" evidence="1">
    <location>
        <begin position="59"/>
        <end position="68"/>
    </location>
</feature>
<dbReference type="Gene3D" id="3.40.1000.10">
    <property type="entry name" value="Mog1/PsbP, alpha/beta/alpha sandwich"/>
    <property type="match status" value="1"/>
</dbReference>
<comment type="caution">
    <text evidence="2">The sequence shown here is derived from an EMBL/GenBank/DDBJ whole genome shotgun (WGS) entry which is preliminary data.</text>
</comment>
<feature type="compositionally biased region" description="Pro residues" evidence="1">
    <location>
        <begin position="69"/>
        <end position="95"/>
    </location>
</feature>
<feature type="compositionally biased region" description="Gly residues" evidence="1">
    <location>
        <begin position="47"/>
        <end position="58"/>
    </location>
</feature>
<feature type="compositionally biased region" description="Pro residues" evidence="1">
    <location>
        <begin position="151"/>
        <end position="160"/>
    </location>
</feature>
<dbReference type="STRING" id="661399.AQJ67_26860"/>
<feature type="compositionally biased region" description="Pro residues" evidence="1">
    <location>
        <begin position="28"/>
        <end position="39"/>
    </location>
</feature>
<protein>
    <recommendedName>
        <fullName evidence="4">Serine/arginine repetitive matrix protein 2</fullName>
    </recommendedName>
</protein>
<proteinExistence type="predicted"/>
<evidence type="ECO:0000313" key="3">
    <source>
        <dbReference type="Proteomes" id="UP000053429"/>
    </source>
</evidence>
<sequence>MGGGGTGGVRWNKDTQSWERVGAGGHPASPPPPAKPVRPPTAAGVPTGPGVGTPGEGQAGAHPDGAAPPDWPQPPSPPRNAPLDWPQPPPSPPGAPRGRRGRVIAAAVGAAVAVTAVASWLAVDMAGDDGDGKADHAPASTTGVSRDDRSAPPPDTPSDPAPSSEDPFTAASESPGVPAGYRAVEDASGFSTVVPEDWTRSEQKDGAVVFYTAPDERGLLQIFEVVEAGYTPDDALDVAVDSLSGQPGFTQISRETVADETNASELVYEYDSKDLGERVRAVDRVFQTDDGRLYAMVVRGTTEDWAGTRKTLESARAAFTPN</sequence>
<evidence type="ECO:0000256" key="1">
    <source>
        <dbReference type="SAM" id="MobiDB-lite"/>
    </source>
</evidence>
<evidence type="ECO:0008006" key="4">
    <source>
        <dbReference type="Google" id="ProtNLM"/>
    </source>
</evidence>
<gene>
    <name evidence="2" type="ORF">AQJ67_26860</name>
</gene>
<name>A0A101TUZ9_9ACTN</name>
<reference evidence="2 3" key="1">
    <citation type="submission" date="2015-10" db="EMBL/GenBank/DDBJ databases">
        <title>Draft genome sequence of Streptomyces caeruleatus NRRL B-24802, type strain for the species Streptomyces caeruleatus.</title>
        <authorList>
            <person name="Ruckert C."/>
            <person name="Winkler A."/>
            <person name="Kalinowski J."/>
            <person name="Kampfer P."/>
            <person name="Glaeser S."/>
        </authorList>
    </citation>
    <scope>NUCLEOTIDE SEQUENCE [LARGE SCALE GENOMIC DNA]</scope>
    <source>
        <strain evidence="2 3">NRRL B-24802</strain>
    </source>
</reference>